<sequence length="417" mass="49790">MKDEGKAMQDMMWPRQDANIMDYGKESLYKFNLKCSGNVSENFSKFGDVFFKAAHVITEYILERQRIGELDCYFFPVAYLYRHSLELKLKAIAFKYIEDSGEIFIKETFHNLIKILEYIEPFIRDEINTDEDAYLWMKALFEDMNPIDKDSDAFRYPFKIEIRKDEVWGDKQYTIKKFFEGQKHINLIAFANKMEIVFDILCSYYENKKKRYEEYKKYNTVFLEEGGEYYCQSVIGYDYSKAFYGPMVKGYSESAEYLGDLIIGDSKLKETYFFPMCYLYRNALELELKQIWFEECAFGFQERCKKLSKSKHSFEKLWNMINEDLIRHSQGEGDKSVITYAERYILQINALDSSSSVFRYPVNKYGRYHFVKNKYVDARNVGEFFKEISEFLQCVDMMMDDHNQCLADMAAEYADYY</sequence>
<dbReference type="EMBL" id="JAAIRY010000001">
    <property type="protein sequence ID" value="NSI63762.1"/>
    <property type="molecule type" value="Genomic_DNA"/>
</dbReference>
<reference evidence="1" key="1">
    <citation type="journal article" date="2020" name="Cell Host Microbe">
        <title>Functional and Genomic Variation between Human-Derived Isolates of Lachnospiraceae Reveals Inter- and Intra-Species Diversity.</title>
        <authorList>
            <person name="Sorbara M.T."/>
            <person name="Littmann E.R."/>
            <person name="Fontana E."/>
            <person name="Moody T.U."/>
            <person name="Kohout C.E."/>
            <person name="Gjonbalaj M."/>
            <person name="Eaton V."/>
            <person name="Seok R."/>
            <person name="Leiner I.M."/>
            <person name="Pamer E.G."/>
        </authorList>
    </citation>
    <scope>NUCLEOTIDE SEQUENCE</scope>
    <source>
        <strain evidence="1">MSK.11.9</strain>
    </source>
</reference>
<reference evidence="1" key="2">
    <citation type="submission" date="2020-02" db="EMBL/GenBank/DDBJ databases">
        <authorList>
            <person name="Littmann E."/>
            <person name="Sorbara M."/>
        </authorList>
    </citation>
    <scope>NUCLEOTIDE SEQUENCE</scope>
    <source>
        <strain evidence="1">MSK.11.9</strain>
    </source>
</reference>
<dbReference type="RefSeq" id="WP_131918281.1">
    <property type="nucleotide sequence ID" value="NZ_JAAIRY010000001.1"/>
</dbReference>
<name>A0AB36DCJ6_MEDGN</name>
<organism evidence="1 2">
    <name type="scientific">Mediterraneibacter gnavus</name>
    <name type="common">Ruminococcus gnavus</name>
    <dbReference type="NCBI Taxonomy" id="33038"/>
    <lineage>
        <taxon>Bacteria</taxon>
        <taxon>Bacillati</taxon>
        <taxon>Bacillota</taxon>
        <taxon>Clostridia</taxon>
        <taxon>Lachnospirales</taxon>
        <taxon>Lachnospiraceae</taxon>
        <taxon>Mediterraneibacter</taxon>
    </lineage>
</organism>
<evidence type="ECO:0000313" key="2">
    <source>
        <dbReference type="Proteomes" id="UP001296581"/>
    </source>
</evidence>
<accession>A0AB36DCJ6</accession>
<dbReference type="Proteomes" id="UP001296581">
    <property type="component" value="Unassembled WGS sequence"/>
</dbReference>
<dbReference type="AlphaFoldDB" id="A0AB36DCJ6"/>
<gene>
    <name evidence="1" type="ORF">G4981_00350</name>
</gene>
<proteinExistence type="predicted"/>
<evidence type="ECO:0000313" key="1">
    <source>
        <dbReference type="EMBL" id="NSI63762.1"/>
    </source>
</evidence>
<comment type="caution">
    <text evidence="1">The sequence shown here is derived from an EMBL/GenBank/DDBJ whole genome shotgun (WGS) entry which is preliminary data.</text>
</comment>
<protein>
    <submittedName>
        <fullName evidence="1">Uncharacterized protein</fullName>
    </submittedName>
</protein>